<dbReference type="EMBL" id="CAMPGE010016638">
    <property type="protein sequence ID" value="CAI2375182.1"/>
    <property type="molecule type" value="Genomic_DNA"/>
</dbReference>
<proteinExistence type="predicted"/>
<protein>
    <submittedName>
        <fullName evidence="1">Uncharacterized protein</fullName>
    </submittedName>
</protein>
<evidence type="ECO:0000313" key="1">
    <source>
        <dbReference type="EMBL" id="CAI2375182.1"/>
    </source>
</evidence>
<dbReference type="Proteomes" id="UP001295684">
    <property type="component" value="Unassembled WGS sequence"/>
</dbReference>
<keyword evidence="2" id="KW-1185">Reference proteome</keyword>
<reference evidence="1" key="1">
    <citation type="submission" date="2023-07" db="EMBL/GenBank/DDBJ databases">
        <authorList>
            <consortium name="AG Swart"/>
            <person name="Singh M."/>
            <person name="Singh A."/>
            <person name="Seah K."/>
            <person name="Emmerich C."/>
        </authorList>
    </citation>
    <scope>NUCLEOTIDE SEQUENCE</scope>
    <source>
        <strain evidence="1">DP1</strain>
    </source>
</reference>
<evidence type="ECO:0000313" key="2">
    <source>
        <dbReference type="Proteomes" id="UP001295684"/>
    </source>
</evidence>
<gene>
    <name evidence="1" type="ORF">ECRASSUSDP1_LOCUS16542</name>
</gene>
<accession>A0AAD1XM47</accession>
<dbReference type="AlphaFoldDB" id="A0AAD1XM47"/>
<sequence>MNSLFVSERSIVIDPISGRAMLGSNSLQDLNSCDYPQDRVRKFMKDQRLTNRSQMKSTRNMVVCKNIMTPPDLRNSFSKVPSYGSSIKPFLEETDCFKQVDKSRNISTEGIDGAIPRKFRHKNKKLFIDRKEILSVLGGTPGEYHGFHTDRGIGGTFNNCNNFWDERGILENKFSAGARLPQKNFQRKRKIQGASNLSSFGTHSKSFSHNKGFNIKDSSYQTNNGKRKNIINGLKRYKNLNKKLPNLREHVRSPNLQKHKVFSVNTCEQTKSPDLGSNRVAKLSPFQKLSKKDKYAPACIPKLKLKEKLSDLI</sequence>
<name>A0AAD1XM47_EUPCR</name>
<comment type="caution">
    <text evidence="1">The sequence shown here is derived from an EMBL/GenBank/DDBJ whole genome shotgun (WGS) entry which is preliminary data.</text>
</comment>
<organism evidence="1 2">
    <name type="scientific">Euplotes crassus</name>
    <dbReference type="NCBI Taxonomy" id="5936"/>
    <lineage>
        <taxon>Eukaryota</taxon>
        <taxon>Sar</taxon>
        <taxon>Alveolata</taxon>
        <taxon>Ciliophora</taxon>
        <taxon>Intramacronucleata</taxon>
        <taxon>Spirotrichea</taxon>
        <taxon>Hypotrichia</taxon>
        <taxon>Euplotida</taxon>
        <taxon>Euplotidae</taxon>
        <taxon>Moneuplotes</taxon>
    </lineage>
</organism>